<name>A0A3L8E2U9_OOCBI</name>
<dbReference type="EMBL" id="QOIP01000001">
    <property type="protein sequence ID" value="RLU26318.1"/>
    <property type="molecule type" value="Genomic_DNA"/>
</dbReference>
<reference evidence="2" key="1">
    <citation type="journal article" date="2018" name="Genome Res.">
        <title>The genomic architecture and molecular evolution of ant odorant receptors.</title>
        <authorList>
            <person name="McKenzie S.K."/>
            <person name="Kronauer D.J.C."/>
        </authorList>
    </citation>
    <scope>NUCLEOTIDE SEQUENCE [LARGE SCALE GENOMIC DNA]</scope>
    <source>
        <strain evidence="2">Clonal line C1</strain>
    </source>
</reference>
<reference evidence="2" key="2">
    <citation type="submission" date="2018-07" db="EMBL/GenBank/DDBJ databases">
        <authorList>
            <person name="Mckenzie S.K."/>
            <person name="Kronauer D.J.C."/>
        </authorList>
    </citation>
    <scope>NUCLEOTIDE SEQUENCE</scope>
    <source>
        <strain evidence="2">Clonal line C1</strain>
    </source>
</reference>
<proteinExistence type="predicted"/>
<protein>
    <submittedName>
        <fullName evidence="2">Uncharacterized protein</fullName>
    </submittedName>
</protein>
<evidence type="ECO:0000256" key="1">
    <source>
        <dbReference type="SAM" id="MobiDB-lite"/>
    </source>
</evidence>
<dbReference type="Proteomes" id="UP000279307">
    <property type="component" value="Chromosome 1"/>
</dbReference>
<gene>
    <name evidence="2" type="ORF">DMN91_000112</name>
</gene>
<evidence type="ECO:0000313" key="2">
    <source>
        <dbReference type="EMBL" id="RLU26318.1"/>
    </source>
</evidence>
<comment type="caution">
    <text evidence="2">The sequence shown here is derived from an EMBL/GenBank/DDBJ whole genome shotgun (WGS) entry which is preliminary data.</text>
</comment>
<dbReference type="AlphaFoldDB" id="A0A3L8E2U9"/>
<feature type="region of interest" description="Disordered" evidence="1">
    <location>
        <begin position="1"/>
        <end position="51"/>
    </location>
</feature>
<accession>A0A3L8E2U9</accession>
<sequence length="115" mass="12797">MAARDPEVGQQSLPMPKRASYPATRPITSARAVERKGKSIRSRKTSEAEAEVDVDTVCVSKIQYRPWKEVAFPVNSADKRCSTRKELDYDGFLNDAAELENSTVPTGIHFHSTQS</sequence>
<organism evidence="2">
    <name type="scientific">Ooceraea biroi</name>
    <name type="common">Clonal raider ant</name>
    <name type="synonym">Cerapachys biroi</name>
    <dbReference type="NCBI Taxonomy" id="2015173"/>
    <lineage>
        <taxon>Eukaryota</taxon>
        <taxon>Metazoa</taxon>
        <taxon>Ecdysozoa</taxon>
        <taxon>Arthropoda</taxon>
        <taxon>Hexapoda</taxon>
        <taxon>Insecta</taxon>
        <taxon>Pterygota</taxon>
        <taxon>Neoptera</taxon>
        <taxon>Endopterygota</taxon>
        <taxon>Hymenoptera</taxon>
        <taxon>Apocrita</taxon>
        <taxon>Aculeata</taxon>
        <taxon>Formicoidea</taxon>
        <taxon>Formicidae</taxon>
        <taxon>Dorylinae</taxon>
        <taxon>Ooceraea</taxon>
    </lineage>
</organism>